<dbReference type="Proteomes" id="UP000242427">
    <property type="component" value="Unassembled WGS sequence"/>
</dbReference>
<protein>
    <submittedName>
        <fullName evidence="2">SMI1/KNR4 family protein</fullName>
    </submittedName>
</protein>
<evidence type="ECO:0000313" key="2">
    <source>
        <dbReference type="EMBL" id="PSJ28470.1"/>
    </source>
</evidence>
<gene>
    <name evidence="2" type="ORF">B7P34_12060</name>
</gene>
<accession>A0A9X7JRD1</accession>
<dbReference type="OrthoDB" id="3287229at2"/>
<evidence type="ECO:0000259" key="1">
    <source>
        <dbReference type="Pfam" id="PF09346"/>
    </source>
</evidence>
<proteinExistence type="predicted"/>
<organism evidence="2 3">
    <name type="scientific">Streptosporangium nondiastaticum</name>
    <dbReference type="NCBI Taxonomy" id="35764"/>
    <lineage>
        <taxon>Bacteria</taxon>
        <taxon>Bacillati</taxon>
        <taxon>Actinomycetota</taxon>
        <taxon>Actinomycetes</taxon>
        <taxon>Streptosporangiales</taxon>
        <taxon>Streptosporangiaceae</taxon>
        <taxon>Streptosporangium</taxon>
    </lineage>
</organism>
<dbReference type="RefSeq" id="WP_106675850.1">
    <property type="nucleotide sequence ID" value="NZ_PXWG01000022.1"/>
</dbReference>
<name>A0A9X7JRD1_9ACTN</name>
<dbReference type="AlphaFoldDB" id="A0A9X7JRD1"/>
<evidence type="ECO:0000313" key="3">
    <source>
        <dbReference type="Proteomes" id="UP000242427"/>
    </source>
</evidence>
<sequence>METWLAQHAPVTYADLASPADPAARTATEKVIGMPLPAPLAESLLRHDGTDFRTLFPSGWHLLSAKEIADTWALRTKIAGSDADDVHDDPAAEFGPWWDRRWVPFASDGSGNHLVIDQFGRIGDACHEDGCRFDPHPMWSSLPELFAQVASTLETGNALHYYERNVDDGELDWEIV</sequence>
<reference evidence="2 3" key="1">
    <citation type="submission" date="2018-03" db="EMBL/GenBank/DDBJ databases">
        <title>Chitinolytic properties of Streptosporangium nondiastaticum TBG75A20.</title>
        <authorList>
            <person name="Gayathri V."/>
            <person name="Shiburaj S."/>
        </authorList>
    </citation>
    <scope>NUCLEOTIDE SEQUENCE [LARGE SCALE GENOMIC DNA]</scope>
    <source>
        <strain evidence="2 3">TBG75A20</strain>
    </source>
</reference>
<dbReference type="InterPro" id="IPR037883">
    <property type="entry name" value="Knr4/Smi1-like_sf"/>
</dbReference>
<dbReference type="Pfam" id="PF09346">
    <property type="entry name" value="SMI1_KNR4"/>
    <property type="match status" value="1"/>
</dbReference>
<comment type="caution">
    <text evidence="2">The sequence shown here is derived from an EMBL/GenBank/DDBJ whole genome shotgun (WGS) entry which is preliminary data.</text>
</comment>
<feature type="domain" description="Knr4/Smi1-like" evidence="1">
    <location>
        <begin position="19"/>
        <end position="146"/>
    </location>
</feature>
<dbReference type="EMBL" id="PXWG01000022">
    <property type="protein sequence ID" value="PSJ28470.1"/>
    <property type="molecule type" value="Genomic_DNA"/>
</dbReference>
<dbReference type="InterPro" id="IPR018958">
    <property type="entry name" value="Knr4/Smi1-like_dom"/>
</dbReference>
<keyword evidence="3" id="KW-1185">Reference proteome</keyword>
<dbReference type="SUPFAM" id="SSF160631">
    <property type="entry name" value="SMI1/KNR4-like"/>
    <property type="match status" value="1"/>
</dbReference>